<reference evidence="3" key="1">
    <citation type="submission" date="2016-03" db="EMBL/GenBank/DDBJ databases">
        <authorList>
            <person name="Guldener U."/>
        </authorList>
    </citation>
    <scope>NUCLEOTIDE SEQUENCE [LARGE SCALE GENOMIC DNA]</scope>
</reference>
<dbReference type="AlphaFoldDB" id="A0A1E1MSM5"/>
<evidence type="ECO:0000256" key="1">
    <source>
        <dbReference type="SAM" id="MobiDB-lite"/>
    </source>
</evidence>
<accession>A0A1E1MSM5</accession>
<evidence type="ECO:0000313" key="3">
    <source>
        <dbReference type="Proteomes" id="UP000177625"/>
    </source>
</evidence>
<sequence length="489" mass="55568">MAQEPTTPSPRARQPLACSTPSPRPLRSPTLFMTLQRGEAATIPRRPTVPQHAIYIDLVADDEEEVVTTKREKRGITTSMWVTDLTADDSEANFKTSFKEHASLPHSLERIKPLNSSPVEEYSSPPLLPENFLIKEYTTPLGLPEKIDSFILGPDEENSIIPPMPINLNAASPDYSPKLWMEYPSRKALPGPQPEEADINQARMVAEIRRLTEDSTKASCKARNTAKSTKTDGITKSIESEDSFSWTSKSRRERSSTGLEHTDSRCLAASKGSVDKWQDTRGHKRDECPELYQPKYKRSQTQPSDSSLEQGMGFHEQDFDHNPFRSVTEKPTFLIRRFCLVPLSIPRARAPIITSPTIPRKAAFQEKRRGNLSEQINASLDPRQSPIHAETCQLRSRRPRDSKKTGWCHPSKGFTYVCENTKEGDLLRQYILDLCNRMPWGLDQLNSDHMPEELLHDIFTASLGEQIKVKVEDGDMEMDMRRYYLDVEN</sequence>
<name>A0A1E1MSM5_RHYSE</name>
<feature type="compositionally biased region" description="Low complexity" evidence="1">
    <location>
        <begin position="19"/>
        <end position="29"/>
    </location>
</feature>
<feature type="compositionally biased region" description="Polar residues" evidence="1">
    <location>
        <begin position="225"/>
        <end position="234"/>
    </location>
</feature>
<feature type="compositionally biased region" description="Polar residues" evidence="1">
    <location>
        <begin position="299"/>
        <end position="309"/>
    </location>
</feature>
<proteinExistence type="predicted"/>
<gene>
    <name evidence="2" type="ORF">RSE6_13333</name>
</gene>
<evidence type="ECO:0000313" key="2">
    <source>
        <dbReference type="EMBL" id="CZT52087.1"/>
    </source>
</evidence>
<feature type="compositionally biased region" description="Basic and acidic residues" evidence="1">
    <location>
        <begin position="273"/>
        <end position="288"/>
    </location>
</feature>
<feature type="region of interest" description="Disordered" evidence="1">
    <location>
        <begin position="214"/>
        <end position="309"/>
    </location>
</feature>
<protein>
    <submittedName>
        <fullName evidence="2">Uncharacterized protein</fullName>
    </submittedName>
</protein>
<organism evidence="2 3">
    <name type="scientific">Rhynchosporium secalis</name>
    <name type="common">Barley scald fungus</name>
    <dbReference type="NCBI Taxonomy" id="38038"/>
    <lineage>
        <taxon>Eukaryota</taxon>
        <taxon>Fungi</taxon>
        <taxon>Dikarya</taxon>
        <taxon>Ascomycota</taxon>
        <taxon>Pezizomycotina</taxon>
        <taxon>Leotiomycetes</taxon>
        <taxon>Helotiales</taxon>
        <taxon>Ploettnerulaceae</taxon>
        <taxon>Rhynchosporium</taxon>
    </lineage>
</organism>
<keyword evidence="3" id="KW-1185">Reference proteome</keyword>
<feature type="region of interest" description="Disordered" evidence="1">
    <location>
        <begin position="1"/>
        <end position="29"/>
    </location>
</feature>
<dbReference type="Proteomes" id="UP000177625">
    <property type="component" value="Unassembled WGS sequence"/>
</dbReference>
<dbReference type="EMBL" id="FJVC01000533">
    <property type="protein sequence ID" value="CZT52087.1"/>
    <property type="molecule type" value="Genomic_DNA"/>
</dbReference>